<proteinExistence type="inferred from homology"/>
<dbReference type="GO" id="GO:0006915">
    <property type="term" value="P:apoptotic process"/>
    <property type="evidence" value="ECO:0007669"/>
    <property type="project" value="InterPro"/>
</dbReference>
<dbReference type="PRINTS" id="PR01716">
    <property type="entry name" value="DEATHASSOCP3"/>
</dbReference>
<evidence type="ECO:0000256" key="1">
    <source>
        <dbReference type="ARBA" id="ARBA00004173"/>
    </source>
</evidence>
<dbReference type="PANTHER" id="PTHR12810">
    <property type="entry name" value="MITOCHONDRIAL 28S RIBOSOMAL PROTEIN S29"/>
    <property type="match status" value="1"/>
</dbReference>
<gene>
    <name evidence="8" type="ORF">WH47_04496</name>
</gene>
<evidence type="ECO:0000256" key="3">
    <source>
        <dbReference type="ARBA" id="ARBA00022946"/>
    </source>
</evidence>
<dbReference type="Proteomes" id="UP000053825">
    <property type="component" value="Unassembled WGS sequence"/>
</dbReference>
<keyword evidence="6" id="KW-0687">Ribonucleoprotein</keyword>
<dbReference type="GO" id="GO:0003735">
    <property type="term" value="F:structural constituent of ribosome"/>
    <property type="evidence" value="ECO:0007669"/>
    <property type="project" value="TreeGrafter"/>
</dbReference>
<evidence type="ECO:0000256" key="7">
    <source>
        <dbReference type="ARBA" id="ARBA00035140"/>
    </source>
</evidence>
<reference evidence="8 9" key="1">
    <citation type="submission" date="2015-07" db="EMBL/GenBank/DDBJ databases">
        <title>The genome of Habropoda laboriosa.</title>
        <authorList>
            <person name="Pan H."/>
            <person name="Kapheim K."/>
        </authorList>
    </citation>
    <scope>NUCLEOTIDE SEQUENCE [LARGE SCALE GENOMIC DNA]</scope>
    <source>
        <strain evidence="8">0110345459</strain>
    </source>
</reference>
<dbReference type="PANTHER" id="PTHR12810:SF0">
    <property type="entry name" value="SMALL RIBOSOMAL SUBUNIT PROTEIN MS29"/>
    <property type="match status" value="1"/>
</dbReference>
<keyword evidence="9" id="KW-1185">Reference proteome</keyword>
<keyword evidence="4 8" id="KW-0689">Ribosomal protein</keyword>
<comment type="subcellular location">
    <subcellularLocation>
        <location evidence="1">Mitochondrion</location>
    </subcellularLocation>
</comment>
<dbReference type="EMBL" id="KQ414666">
    <property type="protein sequence ID" value="KOC64907.1"/>
    <property type="molecule type" value="Genomic_DNA"/>
</dbReference>
<dbReference type="GO" id="GO:0005763">
    <property type="term" value="C:mitochondrial small ribosomal subunit"/>
    <property type="evidence" value="ECO:0007669"/>
    <property type="project" value="TreeGrafter"/>
</dbReference>
<dbReference type="InterPro" id="IPR027417">
    <property type="entry name" value="P-loop_NTPase"/>
</dbReference>
<dbReference type="OrthoDB" id="274828at2759"/>
<dbReference type="InterPro" id="IPR008092">
    <property type="entry name" value="Ribosomal_mS29_met"/>
</dbReference>
<evidence type="ECO:0000313" key="9">
    <source>
        <dbReference type="Proteomes" id="UP000053825"/>
    </source>
</evidence>
<sequence>MCIINGRRTVITAAAKEIQDTNISPFRVMESYPPEHDKSHLNRIYTVPETVTTLLTQDMSKELKKQITVFNEFGILIRKPAIELMSYLEQTDYTKPINKYVLYGKLGVGKTTILMHLIHYGLEKHFIMLHLPWVATWFRFPRKVVQSTTNPDQLDLPEEAALWLRYFKQLNELSLSQYDVSKEYVWTQREMTKSGESLSHLIEFGIERNRFACAVITALIDELKAASIAGKCKILVVIDGFNAFTSKCTLVRDENRVFVPPSRVSITSAFFNIVNYDWCNGAAILTVDVRANKDRKESDYPIYLLGKEGFEYLDPYLPVCVENYSREEFKTIIEYYKDRKWIRNISPEAEKELELLSNKNPLELWQCSKPI</sequence>
<comment type="similarity">
    <text evidence="2">Belongs to the mitochondrion-specific ribosomal protein mS29 family.</text>
</comment>
<organism evidence="8 9">
    <name type="scientific">Habropoda laboriosa</name>
    <dbReference type="NCBI Taxonomy" id="597456"/>
    <lineage>
        <taxon>Eukaryota</taxon>
        <taxon>Metazoa</taxon>
        <taxon>Ecdysozoa</taxon>
        <taxon>Arthropoda</taxon>
        <taxon>Hexapoda</taxon>
        <taxon>Insecta</taxon>
        <taxon>Pterygota</taxon>
        <taxon>Neoptera</taxon>
        <taxon>Endopterygota</taxon>
        <taxon>Hymenoptera</taxon>
        <taxon>Apocrita</taxon>
        <taxon>Aculeata</taxon>
        <taxon>Apoidea</taxon>
        <taxon>Anthophila</taxon>
        <taxon>Apidae</taxon>
        <taxon>Habropoda</taxon>
    </lineage>
</organism>
<dbReference type="STRING" id="597456.A0A0L7R213"/>
<name>A0A0L7R213_9HYME</name>
<dbReference type="AlphaFoldDB" id="A0A0L7R213"/>
<evidence type="ECO:0000313" key="8">
    <source>
        <dbReference type="EMBL" id="KOC64907.1"/>
    </source>
</evidence>
<evidence type="ECO:0000256" key="2">
    <source>
        <dbReference type="ARBA" id="ARBA00009863"/>
    </source>
</evidence>
<accession>A0A0L7R213</accession>
<evidence type="ECO:0000256" key="6">
    <source>
        <dbReference type="ARBA" id="ARBA00023274"/>
    </source>
</evidence>
<dbReference type="InterPro" id="IPR019368">
    <property type="entry name" value="Ribosomal_mS29"/>
</dbReference>
<evidence type="ECO:0000256" key="5">
    <source>
        <dbReference type="ARBA" id="ARBA00023128"/>
    </source>
</evidence>
<dbReference type="SUPFAM" id="SSF52540">
    <property type="entry name" value="P-loop containing nucleoside triphosphate hydrolases"/>
    <property type="match status" value="1"/>
</dbReference>
<keyword evidence="3" id="KW-0809">Transit peptide</keyword>
<dbReference type="Pfam" id="PF10236">
    <property type="entry name" value="DAP3"/>
    <property type="match status" value="1"/>
</dbReference>
<keyword evidence="5" id="KW-0496">Mitochondrion</keyword>
<dbReference type="Gene3D" id="3.40.50.300">
    <property type="entry name" value="P-loop containing nucleotide triphosphate hydrolases"/>
    <property type="match status" value="1"/>
</dbReference>
<evidence type="ECO:0000256" key="4">
    <source>
        <dbReference type="ARBA" id="ARBA00022980"/>
    </source>
</evidence>
<protein>
    <recommendedName>
        <fullName evidence="7">Small ribosomal subunit protein mS29</fullName>
    </recommendedName>
</protein>